<dbReference type="InterPro" id="IPR027640">
    <property type="entry name" value="Kinesin-like_fam"/>
</dbReference>
<name>A0A813FTF8_POLGL</name>
<feature type="compositionally biased region" description="Polar residues" evidence="6">
    <location>
        <begin position="1100"/>
        <end position="1114"/>
    </location>
</feature>
<keyword evidence="7" id="KW-0812">Transmembrane</keyword>
<comment type="caution">
    <text evidence="9">The sequence shown here is derived from an EMBL/GenBank/DDBJ whole genome shotgun (WGS) entry which is preliminary data.</text>
</comment>
<evidence type="ECO:0000256" key="7">
    <source>
        <dbReference type="SAM" id="Phobius"/>
    </source>
</evidence>
<feature type="binding site" evidence="4">
    <location>
        <begin position="845"/>
        <end position="852"/>
    </location>
    <ligand>
        <name>ATP</name>
        <dbReference type="ChEBI" id="CHEBI:30616"/>
    </ligand>
</feature>
<keyword evidence="4" id="KW-0505">Motor protein</keyword>
<evidence type="ECO:0000256" key="4">
    <source>
        <dbReference type="PROSITE-ProRule" id="PRU00283"/>
    </source>
</evidence>
<dbReference type="PANTHER" id="PTHR47972:SF28">
    <property type="entry name" value="KINESIN-LIKE PROTEIN KLP-3"/>
    <property type="match status" value="1"/>
</dbReference>
<dbReference type="Pfam" id="PF00225">
    <property type="entry name" value="Kinesin"/>
    <property type="match status" value="1"/>
</dbReference>
<feature type="transmembrane region" description="Helical" evidence="7">
    <location>
        <begin position="31"/>
        <end position="52"/>
    </location>
</feature>
<reference evidence="9" key="1">
    <citation type="submission" date="2021-02" db="EMBL/GenBank/DDBJ databases">
        <authorList>
            <person name="Dougan E. K."/>
            <person name="Rhodes N."/>
            <person name="Thang M."/>
            <person name="Chan C."/>
        </authorList>
    </citation>
    <scope>NUCLEOTIDE SEQUENCE</scope>
</reference>
<accession>A0A813FTF8</accession>
<dbReference type="PROSITE" id="PS50067">
    <property type="entry name" value="KINESIN_MOTOR_2"/>
    <property type="match status" value="1"/>
</dbReference>
<feature type="compositionally biased region" description="Basic and acidic residues" evidence="6">
    <location>
        <begin position="1087"/>
        <end position="1096"/>
    </location>
</feature>
<feature type="compositionally biased region" description="Basic and acidic residues" evidence="6">
    <location>
        <begin position="1115"/>
        <end position="1129"/>
    </location>
</feature>
<dbReference type="InterPro" id="IPR018527">
    <property type="entry name" value="Rubredoxin_Fe_BS"/>
</dbReference>
<dbReference type="InterPro" id="IPR036961">
    <property type="entry name" value="Kinesin_motor_dom_sf"/>
</dbReference>
<dbReference type="PROSITE" id="PS00411">
    <property type="entry name" value="KINESIN_MOTOR_1"/>
    <property type="match status" value="1"/>
</dbReference>
<dbReference type="InterPro" id="IPR001752">
    <property type="entry name" value="Kinesin_motor_dom"/>
</dbReference>
<evidence type="ECO:0000256" key="6">
    <source>
        <dbReference type="SAM" id="MobiDB-lite"/>
    </source>
</evidence>
<comment type="similarity">
    <text evidence="4">Belongs to the TRAFAC class myosin-kinesin ATPase superfamily. Kinesin family.</text>
</comment>
<dbReference type="SUPFAM" id="SSF52540">
    <property type="entry name" value="P-loop containing nucleoside triphosphate hydrolases"/>
    <property type="match status" value="1"/>
</dbReference>
<feature type="compositionally biased region" description="Polar residues" evidence="6">
    <location>
        <begin position="1164"/>
        <end position="1179"/>
    </location>
</feature>
<feature type="compositionally biased region" description="Basic and acidic residues" evidence="6">
    <location>
        <begin position="1143"/>
        <end position="1163"/>
    </location>
</feature>
<dbReference type="GO" id="GO:0015630">
    <property type="term" value="C:microtubule cytoskeleton"/>
    <property type="evidence" value="ECO:0007669"/>
    <property type="project" value="TreeGrafter"/>
</dbReference>
<evidence type="ECO:0000259" key="8">
    <source>
        <dbReference type="PROSITE" id="PS50067"/>
    </source>
</evidence>
<keyword evidence="3 4" id="KW-0067">ATP-binding</keyword>
<feature type="region of interest" description="Disordered" evidence="6">
    <location>
        <begin position="373"/>
        <end position="410"/>
    </location>
</feature>
<feature type="region of interest" description="Disordered" evidence="6">
    <location>
        <begin position="1495"/>
        <end position="1536"/>
    </location>
</feature>
<protein>
    <recommendedName>
        <fullName evidence="8">Kinesin motor domain-containing protein</fullName>
    </recommendedName>
</protein>
<keyword evidence="2 4" id="KW-0547">Nucleotide-binding</keyword>
<dbReference type="Proteomes" id="UP000654075">
    <property type="component" value="Unassembled WGS sequence"/>
</dbReference>
<feature type="region of interest" description="Disordered" evidence="6">
    <location>
        <begin position="1380"/>
        <end position="1418"/>
    </location>
</feature>
<evidence type="ECO:0000313" key="10">
    <source>
        <dbReference type="Proteomes" id="UP000654075"/>
    </source>
</evidence>
<dbReference type="EMBL" id="CAJNNV010025661">
    <property type="protein sequence ID" value="CAE8615578.1"/>
    <property type="molecule type" value="Genomic_DNA"/>
</dbReference>
<feature type="region of interest" description="Disordered" evidence="6">
    <location>
        <begin position="1143"/>
        <end position="1236"/>
    </location>
</feature>
<evidence type="ECO:0000256" key="3">
    <source>
        <dbReference type="ARBA" id="ARBA00022840"/>
    </source>
</evidence>
<dbReference type="InterPro" id="IPR019821">
    <property type="entry name" value="Kinesin_motor_CS"/>
</dbReference>
<feature type="region of interest" description="Disordered" evidence="6">
    <location>
        <begin position="1278"/>
        <end position="1314"/>
    </location>
</feature>
<dbReference type="GO" id="GO:0005524">
    <property type="term" value="F:ATP binding"/>
    <property type="evidence" value="ECO:0007669"/>
    <property type="project" value="UniProtKB-UniRule"/>
</dbReference>
<evidence type="ECO:0000256" key="2">
    <source>
        <dbReference type="ARBA" id="ARBA00022741"/>
    </source>
</evidence>
<dbReference type="GO" id="GO:0003777">
    <property type="term" value="F:microtubule motor activity"/>
    <property type="evidence" value="ECO:0007669"/>
    <property type="project" value="InterPro"/>
</dbReference>
<feature type="domain" description="Kinesin motor" evidence="8">
    <location>
        <begin position="761"/>
        <end position="1080"/>
    </location>
</feature>
<feature type="transmembrane region" description="Helical" evidence="7">
    <location>
        <begin position="134"/>
        <end position="162"/>
    </location>
</feature>
<dbReference type="PRINTS" id="PR00380">
    <property type="entry name" value="KINESINHEAVY"/>
</dbReference>
<dbReference type="PANTHER" id="PTHR47972">
    <property type="entry name" value="KINESIN-LIKE PROTEIN KLP-3"/>
    <property type="match status" value="1"/>
</dbReference>
<organism evidence="9 10">
    <name type="scientific">Polarella glacialis</name>
    <name type="common">Dinoflagellate</name>
    <dbReference type="NCBI Taxonomy" id="89957"/>
    <lineage>
        <taxon>Eukaryota</taxon>
        <taxon>Sar</taxon>
        <taxon>Alveolata</taxon>
        <taxon>Dinophyceae</taxon>
        <taxon>Suessiales</taxon>
        <taxon>Suessiaceae</taxon>
        <taxon>Polarella</taxon>
    </lineage>
</organism>
<dbReference type="PROSITE" id="PS00202">
    <property type="entry name" value="RUBREDOXIN"/>
    <property type="match status" value="1"/>
</dbReference>
<dbReference type="GO" id="GO:0007018">
    <property type="term" value="P:microtubule-based movement"/>
    <property type="evidence" value="ECO:0007669"/>
    <property type="project" value="InterPro"/>
</dbReference>
<dbReference type="SMART" id="SM00129">
    <property type="entry name" value="KISc"/>
    <property type="match status" value="1"/>
</dbReference>
<evidence type="ECO:0000313" key="9">
    <source>
        <dbReference type="EMBL" id="CAE8615578.1"/>
    </source>
</evidence>
<sequence length="1536" mass="167301">MKDIQSKDSSHASDLDAAVGTLAECRRLATFRLTICAIAPFSVMSLLIDLFLKHSDWTFDSQLGKISLVDGHTMSAVLVVAMAALCIIWKRQPISALRACFNIGVSARLVWTLFHYKSAYQLVFDRTDVMYIRFGNSFIAGSPGLTAVLNCIYSALSCYVFAELQQSTPDLSEHFGQSCSQEFAIQEAICCILVSIMGLATDTRLVSEASSTIQVKASHAERQSLSMLLNTMCDVVVELDSFFGLVDKGERLSAFLCQGPGRSLRKTCFLDLMYQAADRESFRQHLMQPRHGLLQDMAIPIHSRLRDSGGFALHVELIHAQYERLDGSVRYIVGIKELAEGSTVFPAVPEVQESEILETRSRPAPIVIGVLEPRDSERGTPGSHVSEDFFSSETLPGRLPGRSRTPSSSETKLLLPNFRETPVQTRLMSILSLMSRWNVQVSGKTCRCCTFHAVAKEVMFAANLLKHKACLNMAESLCNDWQCPSCGIMDLDAETAGVAVFRQRSQCAVGRKGSAVRLFLAAFGVKQLAFRFCISTTCIVTSQYPGLDSFQYLSAGRLPGGDRHLRNVPIASWPFPSMMLGPPRNPRAAAGALAADLEAAMGCQPRPSPEVSMVDELRAEVDLATVSFCERVVDEVSRLQEALSESGLQKEAAEAQLRAKEAELRAEFALARQGMQREAEELRDRIQSERDELVAWGASERARLEASIAELRAVAAEREVESTRLVQEASSQLQAESDTELTMLKRRVEALSAHLTSVLTPVSAVCRARPFDSYQSSDVIARGARGALGVDGGEINVEDAAGRSRKFKIDRYLDGNATQEDLFLTAAPWVEHAALGGTSCVFAYGATGAGKTHSMLGDGAAGCSGLAHHALRRLIEGQGGGEVRISMLEVYCEQIRDLLAPAEAALQPTLQCSRRDTQGRMLLDCVEVLASKASDAEEWLMKGFANRATEGTLCNERSSRSHVMLTLQVMGKSGSPQGGRLVLVDLAGSENVQRSGADENCKLMAEAKAINRSLSALADVVEATAKQQSFVPYRNSRLTMLLEEALSSSKVLLLVHVSPFIRDATDTAHSLQFASRVRAVDFGAQRMRQDQEDRAKAAQLRSQQEARQLQGQLEQTKRELTEAQKTQTELKQHALTLSEQLRERQRELGREQELRAKAEESARSRNFASALSSRSSAPTGNDPRLANLQGDRAISPDKSVRGTAASRLPAPRACARSPSTPVPVRPREMAQAEQPLSAQQLPLSVPLQRPECDALLPPSALKQSTSILLDSELADAPVSEPQRLPSAGLPPRPPLGDRTNSDAHPLGGKDTKDAKEVSVGGKFASIPSPARGLGFSPMQRAFAAQLQEEMVGVVATPTRLSTAATPERMPAALCARSPLATSQPSSFAGPSPLAGPSQSAAPAVADAAPGEKGSPGRWHAYEGKEVRSALKRVPSEFRCRLLRRQESPPSLSKRVVFADVPVVEASSPPRWYMDWLENDQAEKRMQLAQQQEEVVRSLGTPRALTPPSRRRIEVPRANLENAAPQAHGVALSTRWK</sequence>
<proteinExistence type="inferred from homology"/>
<gene>
    <name evidence="9" type="ORF">PGLA1383_LOCUS33292</name>
</gene>
<dbReference type="Gene3D" id="3.40.850.10">
    <property type="entry name" value="Kinesin motor domain"/>
    <property type="match status" value="1"/>
</dbReference>
<dbReference type="InterPro" id="IPR027417">
    <property type="entry name" value="P-loop_NTPase"/>
</dbReference>
<keyword evidence="10" id="KW-1185">Reference proteome</keyword>
<dbReference type="OrthoDB" id="3176171at2759"/>
<keyword evidence="7" id="KW-1133">Transmembrane helix</keyword>
<evidence type="ECO:0000256" key="1">
    <source>
        <dbReference type="ARBA" id="ARBA00022723"/>
    </source>
</evidence>
<dbReference type="GO" id="GO:0008017">
    <property type="term" value="F:microtubule binding"/>
    <property type="evidence" value="ECO:0007669"/>
    <property type="project" value="InterPro"/>
</dbReference>
<feature type="coiled-coil region" evidence="5">
    <location>
        <begin position="636"/>
        <end position="721"/>
    </location>
</feature>
<feature type="transmembrane region" description="Helical" evidence="7">
    <location>
        <begin position="72"/>
        <end position="89"/>
    </location>
</feature>
<feature type="region of interest" description="Disordered" evidence="6">
    <location>
        <begin position="1087"/>
        <end position="1129"/>
    </location>
</feature>
<keyword evidence="1" id="KW-0479">Metal-binding</keyword>
<evidence type="ECO:0000256" key="5">
    <source>
        <dbReference type="SAM" id="Coils"/>
    </source>
</evidence>
<keyword evidence="7" id="KW-0472">Membrane</keyword>
<dbReference type="GO" id="GO:0046872">
    <property type="term" value="F:metal ion binding"/>
    <property type="evidence" value="ECO:0007669"/>
    <property type="project" value="UniProtKB-KW"/>
</dbReference>
<keyword evidence="5" id="KW-0175">Coiled coil</keyword>